<protein>
    <submittedName>
        <fullName evidence="2">Uncharacterized protein</fullName>
    </submittedName>
</protein>
<accession>A0A399SEU1</accession>
<dbReference type="OrthoDB" id="1122180at2"/>
<dbReference type="AlphaFoldDB" id="A0A399SEU1"/>
<evidence type="ECO:0000313" key="3">
    <source>
        <dbReference type="Proteomes" id="UP000266005"/>
    </source>
</evidence>
<dbReference type="Proteomes" id="UP000266005">
    <property type="component" value="Unassembled WGS sequence"/>
</dbReference>
<dbReference type="EMBL" id="QWGE01000001">
    <property type="protein sequence ID" value="RIJ42626.1"/>
    <property type="molecule type" value="Genomic_DNA"/>
</dbReference>
<keyword evidence="1" id="KW-0732">Signal</keyword>
<organism evidence="2 3">
    <name type="scientific">Pontibacter oryzae</name>
    <dbReference type="NCBI Taxonomy" id="2304593"/>
    <lineage>
        <taxon>Bacteria</taxon>
        <taxon>Pseudomonadati</taxon>
        <taxon>Bacteroidota</taxon>
        <taxon>Cytophagia</taxon>
        <taxon>Cytophagales</taxon>
        <taxon>Hymenobacteraceae</taxon>
        <taxon>Pontibacter</taxon>
    </lineage>
</organism>
<proteinExistence type="predicted"/>
<evidence type="ECO:0000256" key="1">
    <source>
        <dbReference type="SAM" id="SignalP"/>
    </source>
</evidence>
<dbReference type="RefSeq" id="WP_119430508.1">
    <property type="nucleotide sequence ID" value="NZ_QWGE01000001.1"/>
</dbReference>
<feature type="signal peptide" evidence="1">
    <location>
        <begin position="1"/>
        <end position="20"/>
    </location>
</feature>
<gene>
    <name evidence="2" type="ORF">D1627_01850</name>
</gene>
<feature type="chain" id="PRO_5017179191" evidence="1">
    <location>
        <begin position="21"/>
        <end position="163"/>
    </location>
</feature>
<evidence type="ECO:0000313" key="2">
    <source>
        <dbReference type="EMBL" id="RIJ42626.1"/>
    </source>
</evidence>
<keyword evidence="3" id="KW-1185">Reference proteome</keyword>
<reference evidence="3" key="1">
    <citation type="submission" date="2018-08" db="EMBL/GenBank/DDBJ databases">
        <title>Mucilaginibacter sp. MYSH2.</title>
        <authorList>
            <person name="Seo T."/>
        </authorList>
    </citation>
    <scope>NUCLEOTIDE SEQUENCE [LARGE SCALE GENOMIC DNA]</scope>
    <source>
        <strain evidence="3">KIRAN</strain>
    </source>
</reference>
<comment type="caution">
    <text evidence="2">The sequence shown here is derived from an EMBL/GenBank/DDBJ whole genome shotgun (WGS) entry which is preliminary data.</text>
</comment>
<name>A0A399SEU1_9BACT</name>
<sequence>MKLFYFILAFILLCASESKAQQTYTPITTQKAFIGYRFHTNGQKNLSPQEVIALLRTNPDAHALAQKARANKVFIDILGGAGGLMVGYPLGAAMANGEPDWTLASVGAGLILASVPFTIKYNKKIKEAVDTYNAGSPAAQTQNSSTSLYIGSTHHGVGFTLAF</sequence>